<dbReference type="OrthoDB" id="1099683at2"/>
<keyword evidence="2" id="KW-1185">Reference proteome</keyword>
<sequence length="343" mass="39187">MKIFEKNHRQYRLAGSLNDFQMQMQMHLIDWKWKHITREPGLYGKREYDAILPRSLHGTYATVYPPVLDRLKTHARRFPFREHQYFNHMASSQAANVNLFLPVLISGSADQVLAKIKPDFARLATDKLDNGWQIEYWNKYLGDKRPSSGTDSDMAIAYYDHDGRLCLWLIEHKLTEAEFTTCGGAKSGGRQACHDCTGSLSDILADKNVCYYHSKRQFNYWKLTEANRDFFAGADSQAGCPFKGGMNQLWRNQLMGLAAEADPACEFERAFFSVVRHPGNRMLDATMDAYCQLTANSEKFRTFTSADVIAAATQTADPTLQDWARWYCDLYNLPLPGEEVGAN</sequence>
<dbReference type="Pfam" id="PF22558">
    <property type="entry name" value="REase-ARP"/>
    <property type="match status" value="1"/>
</dbReference>
<organism evidence="1 2">
    <name type="scientific">Anaerohalosphaera lusitana</name>
    <dbReference type="NCBI Taxonomy" id="1936003"/>
    <lineage>
        <taxon>Bacteria</taxon>
        <taxon>Pseudomonadati</taxon>
        <taxon>Planctomycetota</taxon>
        <taxon>Phycisphaerae</taxon>
        <taxon>Sedimentisphaerales</taxon>
        <taxon>Anaerohalosphaeraceae</taxon>
        <taxon>Anaerohalosphaera</taxon>
    </lineage>
</organism>
<name>A0A1U9NRC8_9BACT</name>
<protein>
    <submittedName>
        <fullName evidence="1">Uncharacterized protein</fullName>
    </submittedName>
</protein>
<dbReference type="Proteomes" id="UP000189674">
    <property type="component" value="Chromosome"/>
</dbReference>
<dbReference type="EMBL" id="CP019791">
    <property type="protein sequence ID" value="AQT70086.1"/>
    <property type="molecule type" value="Genomic_DNA"/>
</dbReference>
<dbReference type="RefSeq" id="WP_146663706.1">
    <property type="nucleotide sequence ID" value="NZ_CP019791.1"/>
</dbReference>
<evidence type="ECO:0000313" key="2">
    <source>
        <dbReference type="Proteomes" id="UP000189674"/>
    </source>
</evidence>
<reference evidence="2" key="1">
    <citation type="submission" date="2017-02" db="EMBL/GenBank/DDBJ databases">
        <title>Comparative genomics and description of representatives of a novel lineage of planctomycetes thriving in anoxic sediments.</title>
        <authorList>
            <person name="Spring S."/>
            <person name="Bunk B."/>
            <person name="Sproer C."/>
        </authorList>
    </citation>
    <scope>NUCLEOTIDE SEQUENCE [LARGE SCALE GENOMIC DNA]</scope>
    <source>
        <strain evidence="2">ST-NAGAB-D1</strain>
    </source>
</reference>
<evidence type="ECO:0000313" key="1">
    <source>
        <dbReference type="EMBL" id="AQT70086.1"/>
    </source>
</evidence>
<dbReference type="InterPro" id="IPR054333">
    <property type="entry name" value="REase-ARP-assoc"/>
</dbReference>
<proteinExistence type="predicted"/>
<dbReference type="KEGG" id="alus:STSP2_03288"/>
<dbReference type="STRING" id="1936003.STSP2_03288"/>
<gene>
    <name evidence="1" type="ORF">STSP2_03288</name>
</gene>
<dbReference type="AlphaFoldDB" id="A0A1U9NRC8"/>
<accession>A0A1U9NRC8</accession>